<name>A0A818ZT89_9BILA</name>
<keyword evidence="5" id="KW-0472">Membrane</keyword>
<evidence type="ECO:0000256" key="5">
    <source>
        <dbReference type="SAM" id="Phobius"/>
    </source>
</evidence>
<evidence type="ECO:0000256" key="2">
    <source>
        <dbReference type="ARBA" id="ARBA00022737"/>
    </source>
</evidence>
<dbReference type="EMBL" id="CAJOAZ010001126">
    <property type="protein sequence ID" value="CAF3768516.1"/>
    <property type="molecule type" value="Genomic_DNA"/>
</dbReference>
<keyword evidence="5" id="KW-1133">Transmembrane helix</keyword>
<dbReference type="Proteomes" id="UP000663844">
    <property type="component" value="Unassembled WGS sequence"/>
</dbReference>
<evidence type="ECO:0000313" key="7">
    <source>
        <dbReference type="Proteomes" id="UP000663844"/>
    </source>
</evidence>
<evidence type="ECO:0000313" key="6">
    <source>
        <dbReference type="EMBL" id="CAF3768516.1"/>
    </source>
</evidence>
<dbReference type="Gene3D" id="2.30.30.100">
    <property type="match status" value="9"/>
</dbReference>
<dbReference type="InterPro" id="IPR028994">
    <property type="entry name" value="Integrin_alpha_N"/>
</dbReference>
<feature type="transmembrane region" description="Helical" evidence="5">
    <location>
        <begin position="50"/>
        <end position="72"/>
    </location>
</feature>
<comment type="caution">
    <text evidence="6">The sequence shown here is derived from an EMBL/GenBank/DDBJ whole genome shotgun (WGS) entry which is preliminary data.</text>
</comment>
<dbReference type="SMART" id="SM00191">
    <property type="entry name" value="Int_alpha"/>
    <property type="match status" value="8"/>
</dbReference>
<gene>
    <name evidence="6" type="ORF">OXD698_LOCUS16448</name>
</gene>
<proteinExistence type="predicted"/>
<keyword evidence="5" id="KW-0812">Transmembrane</keyword>
<dbReference type="Gene3D" id="2.130.10.130">
    <property type="entry name" value="Integrin alpha, N-terminal"/>
    <property type="match status" value="3"/>
</dbReference>
<evidence type="ECO:0000256" key="3">
    <source>
        <dbReference type="ARBA" id="ARBA00023180"/>
    </source>
</evidence>
<dbReference type="Pfam" id="PF13517">
    <property type="entry name" value="FG-GAP_3"/>
    <property type="match status" value="11"/>
</dbReference>
<evidence type="ECO:0000256" key="4">
    <source>
        <dbReference type="SAM" id="MobiDB-lite"/>
    </source>
</evidence>
<dbReference type="InterPro" id="IPR013519">
    <property type="entry name" value="Int_alpha_beta-p"/>
</dbReference>
<keyword evidence="3" id="KW-0325">Glycoprotein</keyword>
<sequence>MREIVQIENSSSTQQQQQQQQPSLDEKVDERHIDNLLLQSKIPKLLNSRLTCICVFLFVTMSMTAGIIIVNLTTARNQGQVCKPTYKPLVNQKIQYNPYTRSTAIGDFNRDNHLDIVVANYGSDNIGIRFGKGDGTFGNQITYSTGASSRPYFVIVNDFNNDTLLDIAVANYGTNCLGIFFSNGNGSFQNQITFSTGNSRPIYIAVGDFNQDKIPDVVIASYGSDSISVMLGVNDKIFTSSIIYSTGYDSDPRSIAVADLNNDNIQDIVVANFGTNNIGIFYGYENGSFETQKLLSTGYGSQPYSITVANINKDNHLDIIVANTGLNNVGIFLGYGNGTFASQMTLFTGNSSSPHHIVVTYFNNDQFEDILVANSGNDTVGIWTGIGNGSFNSMRTFSTGYGSHPQCISIGDFNHDNRTDIIVANNNSDSVGILLNQPSINLQAQINYWLISGSAPAAVIVGDFNNDNHLDIVVANNLANNVVVFLGFGNGTLASPIFQSTTPSSSPYALAAGDFNNDTYLDIVVANQESNSIGVLLGYGNGSLKYPIIYSTGSGSSPNSVAVSDLNNDKCLDIVVANSNGNNVGVFLGFCNGSFGSQTTFSTGNSSKPYSIDIGDFNNDKYSDIVVANYNGQTVGIFFGDGTGTFATQITYSVGELSYPSFVYAANLNNDSLLDIIVTRQSRDRIGFFISVGNGSFASLDNYYTGLQSLPDVICAGDLNNDKSLDVIIGDSNTNYLSIFSNLGNGTFTSLIQQPVQVTPSRTFVAVGDLNEDNQMDVIFSNFYGNFIGILFGYDAGTLSSVNEYSTSNATLPSSLTIADFNQDKRLDIGVSNSDSDNFDIFFGNANNTFTTKYTISTNVNSHPWMINSGNLNNDNIPDIVIANTGNDNIGIFFGYGNGSFRDMETLSTGTKSQPYAIAIGDFNHDNRSDFAVANFGSNNMGIFLAYDIGVMTITNPLTIYSSSTQQNIAYLAVGDFNHDNLADIVFVASDDNTIGIFLASNNGTFIGPTIYSVGPDSQPTFIAVADFNNDTNLDLVVTNSDADNIGILLGNGNGTFRDMVTYSTDSTPVSVAFGDFNNDTYLDIVVANQDDDDINILINNGDGTFTDGDTYYGDSDSAPASVVVDDVNNDGYLDIIVANNGTNTIGIFLGSGDGEFADEVTYSTFPGTSPYFLATGDFNNDKQQDIVVLNQGNGIVLVYLGSGNETFTDPVVLSTGSLSQPVSLTVADLNSDGSLDIAVACSYVNVITVFIGYGNGGFSTDLTYGLSQFYNPQQVVAADFNGDHRLDCVVFDYFRIYVFLGSPLESYLPITTYDTGIQSSPRSISVGDLNNDNLPDIVVANSGSGNIGVFFGVDFGIFANQTTFSLGNTSKPYSIALGNFDNDTNLDIAVANYASGSVDIFLGDGKGNFTSPMKYSTGYISDPYSLALGDFNNDTQLDIVVASFSSNYISILYGVGNGTFINNTIIPVGYHAYPSFVAVGDMNNDYLLDVAYSSYGYGTIDVLSEMC</sequence>
<reference evidence="6" key="1">
    <citation type="submission" date="2021-02" db="EMBL/GenBank/DDBJ databases">
        <authorList>
            <person name="Nowell W R."/>
        </authorList>
    </citation>
    <scope>NUCLEOTIDE SEQUENCE</scope>
</reference>
<dbReference type="PANTHER" id="PTHR46580">
    <property type="entry name" value="SENSOR KINASE-RELATED"/>
    <property type="match status" value="1"/>
</dbReference>
<protein>
    <submittedName>
        <fullName evidence="6">Uncharacterized protein</fullName>
    </submittedName>
</protein>
<evidence type="ECO:0000256" key="1">
    <source>
        <dbReference type="ARBA" id="ARBA00022729"/>
    </source>
</evidence>
<dbReference type="InterPro" id="IPR013517">
    <property type="entry name" value="FG-GAP"/>
</dbReference>
<organism evidence="6 7">
    <name type="scientific">Adineta steineri</name>
    <dbReference type="NCBI Taxonomy" id="433720"/>
    <lineage>
        <taxon>Eukaryota</taxon>
        <taxon>Metazoa</taxon>
        <taxon>Spiralia</taxon>
        <taxon>Gnathifera</taxon>
        <taxon>Rotifera</taxon>
        <taxon>Eurotatoria</taxon>
        <taxon>Bdelloidea</taxon>
        <taxon>Adinetida</taxon>
        <taxon>Adinetidae</taxon>
        <taxon>Adineta</taxon>
    </lineage>
</organism>
<dbReference type="PANTHER" id="PTHR46580:SF4">
    <property type="entry name" value="ATP_GTP-BINDING PROTEIN"/>
    <property type="match status" value="1"/>
</dbReference>
<keyword evidence="2" id="KW-0677">Repeat</keyword>
<keyword evidence="1" id="KW-0732">Signal</keyword>
<dbReference type="SUPFAM" id="SSF69318">
    <property type="entry name" value="Integrin alpha N-terminal domain"/>
    <property type="match status" value="5"/>
</dbReference>
<accession>A0A818ZT89</accession>
<feature type="region of interest" description="Disordered" evidence="4">
    <location>
        <begin position="1"/>
        <end position="26"/>
    </location>
</feature>